<dbReference type="eggNOG" id="COG4886">
    <property type="taxonomic scope" value="Bacteria"/>
</dbReference>
<comment type="caution">
    <text evidence="1">The sequence shown here is derived from an EMBL/GenBank/DDBJ whole genome shotgun (WGS) entry which is preliminary data.</text>
</comment>
<name>A0A091AYC9_9GAMM</name>
<dbReference type="InterPro" id="IPR032675">
    <property type="entry name" value="LRR_dom_sf"/>
</dbReference>
<gene>
    <name evidence="1" type="ORF">N790_10090</name>
</gene>
<dbReference type="RefSeq" id="WP_043804378.1">
    <property type="nucleotide sequence ID" value="NZ_AVCH01000184.1"/>
</dbReference>
<dbReference type="AlphaFoldDB" id="A0A091AYC9"/>
<proteinExistence type="predicted"/>
<reference evidence="1 2" key="1">
    <citation type="submission" date="2013-09" db="EMBL/GenBank/DDBJ databases">
        <title>Genome sequencing of Arenimonas malthae.</title>
        <authorList>
            <person name="Chen F."/>
            <person name="Wang G."/>
        </authorList>
    </citation>
    <scope>NUCLEOTIDE SEQUENCE [LARGE SCALE GENOMIC DNA]</scope>
    <source>
        <strain evidence="1 2">CC-JY-1</strain>
    </source>
</reference>
<dbReference type="Gene3D" id="3.80.10.10">
    <property type="entry name" value="Ribonuclease Inhibitor"/>
    <property type="match status" value="1"/>
</dbReference>
<dbReference type="Proteomes" id="UP000029392">
    <property type="component" value="Unassembled WGS sequence"/>
</dbReference>
<organism evidence="1 2">
    <name type="scientific">Arenimonas malthae CC-JY-1</name>
    <dbReference type="NCBI Taxonomy" id="1384054"/>
    <lineage>
        <taxon>Bacteria</taxon>
        <taxon>Pseudomonadati</taxon>
        <taxon>Pseudomonadota</taxon>
        <taxon>Gammaproteobacteria</taxon>
        <taxon>Lysobacterales</taxon>
        <taxon>Lysobacteraceae</taxon>
        <taxon>Arenimonas</taxon>
    </lineage>
</organism>
<dbReference type="STRING" id="1384054.N790_10090"/>
<dbReference type="SUPFAM" id="SSF52047">
    <property type="entry name" value="RNI-like"/>
    <property type="match status" value="1"/>
</dbReference>
<keyword evidence="2" id="KW-1185">Reference proteome</keyword>
<dbReference type="EMBL" id="AVCH01000184">
    <property type="protein sequence ID" value="KFN45323.1"/>
    <property type="molecule type" value="Genomic_DNA"/>
</dbReference>
<protein>
    <submittedName>
        <fullName evidence="1">Uncharacterized protein</fullName>
    </submittedName>
</protein>
<evidence type="ECO:0000313" key="1">
    <source>
        <dbReference type="EMBL" id="KFN45323.1"/>
    </source>
</evidence>
<accession>A0A091AYC9</accession>
<dbReference type="OrthoDB" id="5965518at2"/>
<evidence type="ECO:0000313" key="2">
    <source>
        <dbReference type="Proteomes" id="UP000029392"/>
    </source>
</evidence>
<sequence length="320" mass="34788">MDDELRQALQAVLQPVQDAQRQRAEEVRPDDSYWYHRPQRNFPPPLVRTPGEYDGGERLSLGITQTGLTPAKQKALVREWCALLPTLANVRTLWFHSKVTQEMLEAACAMPALEGLYVKWSGITSLAPMAGLPRLAYFHLGSAPSAEGLDALATLPRLVDLEISNVRAAADLRFVEGLAGLRALSVSGDSNSIKPLNLPGLAPLANLHALERLTLSTVRVENPSLAPLAGLANLKYLRLSNAFPMENVAWLAGRRPDIHCDSFRPTSGPVQAFGCKQCGRKTMVMTTGKGKAWLCQHCDAARLEKHVAAFEALVKAAAAG</sequence>
<dbReference type="PATRIC" id="fig|1384054.3.peg.2177"/>